<dbReference type="RefSeq" id="WP_280922424.1">
    <property type="nucleotide sequence ID" value="NZ_JAGGKS010000010.1"/>
</dbReference>
<keyword evidence="3" id="KW-1185">Reference proteome</keyword>
<gene>
    <name evidence="2" type="ORF">J2Z76_003018</name>
</gene>
<comment type="caution">
    <text evidence="2">The sequence shown here is derived from an EMBL/GenBank/DDBJ whole genome shotgun (WGS) entry which is preliminary data.</text>
</comment>
<dbReference type="Gene3D" id="1.10.10.2840">
    <property type="entry name" value="PucR C-terminal helix-turn-helix domain"/>
    <property type="match status" value="1"/>
</dbReference>
<name>A0ABS4GHG6_9FIRM</name>
<dbReference type="PANTHER" id="PTHR33744:SF1">
    <property type="entry name" value="DNA-BINDING TRANSCRIPTIONAL ACTIVATOR ADER"/>
    <property type="match status" value="1"/>
</dbReference>
<dbReference type="EMBL" id="JAGGKS010000010">
    <property type="protein sequence ID" value="MBP1927145.1"/>
    <property type="molecule type" value="Genomic_DNA"/>
</dbReference>
<dbReference type="Pfam" id="PF13556">
    <property type="entry name" value="HTH_30"/>
    <property type="match status" value="1"/>
</dbReference>
<evidence type="ECO:0000259" key="1">
    <source>
        <dbReference type="Pfam" id="PF13556"/>
    </source>
</evidence>
<protein>
    <recommendedName>
        <fullName evidence="1">PucR C-terminal helix-turn-helix domain-containing protein</fullName>
    </recommendedName>
</protein>
<dbReference type="Proteomes" id="UP001519342">
    <property type="component" value="Unassembled WGS sequence"/>
</dbReference>
<sequence>MRFIELVNLLKENHEINVIMDSNSNKVTDIKLIDRNISKWDENTLYLGSIDNLSNKPICPIMLFCIETYPDLPVGSSCMQIQENDLNDIYKESIELIIEDLRIGSALFELAKSVIDKKSIVQIINLAAKIIGNALILVDSGNKILAHSTIYEIADPLWAENIKRGFCSLEFMQQVRSNKEMLEWNRNGCETKTITLPDDLQPKLVARIIQNSHVVGALIMIEHHTAINYSHLKQLPLIGNILFDTFNYDGTKGIQKSFNSTFLYNLLDERNMDNFDIFDISKTNFPEKMYVVVAQFLKRIENNYLKNTISLYLENIFPNGNSVRYKSYIAILVSSISEKQRKELTFLAKRENINIGISWPFEDILDFKRFFNQAVTCIKQAHHFGKTNQIFDYTYFSYYDLMYNYSGKIDLKNYIHPALKILKNYDTDFYTTLKTYLECNKNLGETSELLFIHRNTLNYRINRIKQLTGLNLENSNVIYSLIDSFRIEAFLESMTTDVNK</sequence>
<proteinExistence type="predicted"/>
<evidence type="ECO:0000313" key="2">
    <source>
        <dbReference type="EMBL" id="MBP1927145.1"/>
    </source>
</evidence>
<dbReference type="InterPro" id="IPR051448">
    <property type="entry name" value="CdaR-like_regulators"/>
</dbReference>
<accession>A0ABS4GHG6</accession>
<feature type="domain" description="PucR C-terminal helix-turn-helix" evidence="1">
    <location>
        <begin position="431"/>
        <end position="481"/>
    </location>
</feature>
<reference evidence="2 3" key="1">
    <citation type="submission" date="2021-03" db="EMBL/GenBank/DDBJ databases">
        <title>Genomic Encyclopedia of Type Strains, Phase IV (KMG-IV): sequencing the most valuable type-strain genomes for metagenomic binning, comparative biology and taxonomic classification.</title>
        <authorList>
            <person name="Goeker M."/>
        </authorList>
    </citation>
    <scope>NUCLEOTIDE SEQUENCE [LARGE SCALE GENOMIC DNA]</scope>
    <source>
        <strain evidence="2 3">DSM 24004</strain>
    </source>
</reference>
<dbReference type="InterPro" id="IPR025736">
    <property type="entry name" value="PucR_C-HTH_dom"/>
</dbReference>
<evidence type="ECO:0000313" key="3">
    <source>
        <dbReference type="Proteomes" id="UP001519342"/>
    </source>
</evidence>
<dbReference type="InterPro" id="IPR042070">
    <property type="entry name" value="PucR_C-HTH_sf"/>
</dbReference>
<dbReference type="PANTHER" id="PTHR33744">
    <property type="entry name" value="CARBOHYDRATE DIACID REGULATOR"/>
    <property type="match status" value="1"/>
</dbReference>
<organism evidence="2 3">
    <name type="scientific">Sedimentibacter acidaminivorans</name>
    <dbReference type="NCBI Taxonomy" id="913099"/>
    <lineage>
        <taxon>Bacteria</taxon>
        <taxon>Bacillati</taxon>
        <taxon>Bacillota</taxon>
        <taxon>Tissierellia</taxon>
        <taxon>Sedimentibacter</taxon>
    </lineage>
</organism>